<protein>
    <recommendedName>
        <fullName evidence="2">DUF4923 domain-containing protein</fullName>
    </recommendedName>
</protein>
<reference evidence="3" key="1">
    <citation type="submission" date="2024-07" db="EMBL/GenBank/DDBJ databases">
        <title>Complete genome sequence of Prevotella sp. YM-2024 GTC17253.</title>
        <authorList>
            <person name="Hayashi M."/>
            <person name="Muto Y."/>
            <person name="Tanaka K."/>
            <person name="Niwa H."/>
        </authorList>
    </citation>
    <scope>NUCLEOTIDE SEQUENCE</scope>
    <source>
        <strain evidence="3">GTC17253</strain>
    </source>
</reference>
<dbReference type="Pfam" id="PF16270">
    <property type="entry name" value="DUF4923"/>
    <property type="match status" value="1"/>
</dbReference>
<evidence type="ECO:0000259" key="2">
    <source>
        <dbReference type="Pfam" id="PF16270"/>
    </source>
</evidence>
<sequence length="210" mass="22091">MKKITILSMALAAMTLTASAATPQFDKILSKVKSAAGSSTTGDAAGNILSSVLGTDKPSENDLAGTWKYNQPGVAFTSKNVLAKAGGQVAASTVKTKLKSSFSKVGLQGSNTQFTFNQDKTFSGKLRGKSLKGTYTYDPSTAKLTLKTALVSIPCYVQKSTSGLSLLFESTKLLKLFQTGAQLSGNSSLKTISALSKNYDGMRMGFDLKK</sequence>
<feature type="chain" id="PRO_5044199161" description="DUF4923 domain-containing protein" evidence="1">
    <location>
        <begin position="21"/>
        <end position="210"/>
    </location>
</feature>
<evidence type="ECO:0000256" key="1">
    <source>
        <dbReference type="SAM" id="SignalP"/>
    </source>
</evidence>
<keyword evidence="1" id="KW-0732">Signal</keyword>
<accession>A0AB33IY49</accession>
<proteinExistence type="predicted"/>
<gene>
    <name evidence="3" type="ORF">GTC17253_22330</name>
</gene>
<evidence type="ECO:0000313" key="3">
    <source>
        <dbReference type="EMBL" id="BFO72267.1"/>
    </source>
</evidence>
<feature type="signal peptide" evidence="1">
    <location>
        <begin position="1"/>
        <end position="20"/>
    </location>
</feature>
<feature type="domain" description="DUF4923" evidence="2">
    <location>
        <begin position="42"/>
        <end position="210"/>
    </location>
</feature>
<name>A0AB33IY49_9BACT</name>
<dbReference type="EMBL" id="AP035785">
    <property type="protein sequence ID" value="BFO72267.1"/>
    <property type="molecule type" value="Genomic_DNA"/>
</dbReference>
<organism evidence="3">
    <name type="scientific">Prevotella sp. GTC17253</name>
    <dbReference type="NCBI Taxonomy" id="3236793"/>
    <lineage>
        <taxon>Bacteria</taxon>
        <taxon>Pseudomonadati</taxon>
        <taxon>Bacteroidota</taxon>
        <taxon>Bacteroidia</taxon>
        <taxon>Bacteroidales</taxon>
        <taxon>Prevotellaceae</taxon>
        <taxon>Prevotella</taxon>
    </lineage>
</organism>
<dbReference type="AlphaFoldDB" id="A0AB33IY49"/>
<dbReference type="InterPro" id="IPR032575">
    <property type="entry name" value="DUF4923"/>
</dbReference>